<name>A0A089LYT9_9BACL</name>
<reference evidence="2 3" key="1">
    <citation type="submission" date="2014-08" db="EMBL/GenBank/DDBJ databases">
        <title>Comparative genomics of the Paenibacillus odorifer group.</title>
        <authorList>
            <person name="den Bakker H.C."/>
            <person name="Tsai Y.-C."/>
            <person name="Martin N."/>
            <person name="Korlach J."/>
            <person name="Wiedmann M."/>
        </authorList>
    </citation>
    <scope>NUCLEOTIDE SEQUENCE [LARGE SCALE GENOMIC DNA]</scope>
    <source>
        <strain evidence="2 3">DSM 14472</strain>
    </source>
</reference>
<dbReference type="HOGENOM" id="CLU_046665_1_0_9"/>
<organism evidence="2 3">
    <name type="scientific">Paenibacillus stellifer</name>
    <dbReference type="NCBI Taxonomy" id="169760"/>
    <lineage>
        <taxon>Bacteria</taxon>
        <taxon>Bacillati</taxon>
        <taxon>Bacillota</taxon>
        <taxon>Bacilli</taxon>
        <taxon>Bacillales</taxon>
        <taxon>Paenibacillaceae</taxon>
        <taxon>Paenibacillus</taxon>
    </lineage>
</organism>
<feature type="transmembrane region" description="Helical" evidence="1">
    <location>
        <begin position="454"/>
        <end position="471"/>
    </location>
</feature>
<dbReference type="STRING" id="169760.PSTEL_26160"/>
<dbReference type="Proteomes" id="UP000029507">
    <property type="component" value="Chromosome"/>
</dbReference>
<keyword evidence="1" id="KW-0812">Transmembrane</keyword>
<evidence type="ECO:0000256" key="1">
    <source>
        <dbReference type="SAM" id="Phobius"/>
    </source>
</evidence>
<protein>
    <submittedName>
        <fullName evidence="2">Membrane protein</fullName>
    </submittedName>
</protein>
<dbReference type="RefSeq" id="WP_038699633.1">
    <property type="nucleotide sequence ID" value="NZ_CP009286.1"/>
</dbReference>
<keyword evidence="3" id="KW-1185">Reference proteome</keyword>
<dbReference type="OrthoDB" id="8641791at2"/>
<evidence type="ECO:0000313" key="3">
    <source>
        <dbReference type="Proteomes" id="UP000029507"/>
    </source>
</evidence>
<dbReference type="EMBL" id="CP009286">
    <property type="protein sequence ID" value="AIQ66082.1"/>
    <property type="molecule type" value="Genomic_DNA"/>
</dbReference>
<sequence length="472" mass="48601">MDITLSAIHYVYLAFIVFIMALLIRRRDTTMICVAGIFSLGLIATETLGGSVSGIFNSFVYATKELMGTIMIISIIVAMSRVLGVTGINETMVSPLTRFLRTPAMAYWGIGIIMLISSLFFWPSPAVALIGAVLLPAALRVGLPALGAAMAMNLFGHGIALSGDYIIQGAPKLTADAAGLPVGSVMEASVPLVIVMGAVTTITAFWMMWRDLKNGTFRDGLVPAARTGDLLGSSPEAASGQAVLGPRTRRTLAAVIPSLFLADVIAMVVLNLQGGDATALIGGTAVLILIFVTLLAHRNQGLEQVTSYLIDGFGFGFKVFGPVIPIAAFFYLGDSALTELFGKQVLPAASHGIVNDLGVALANAVPLNGSVGAVTLAVVGAITGLDGSGFSGISLAGSIAHLFATAIGSGAATLTALGQVAAIWVGGGTLIPWALIPAAAICGVSPFELARRNLKPVLIGLAVTTVFAMFLI</sequence>
<feature type="transmembrane region" description="Helical" evidence="1">
    <location>
        <begin position="252"/>
        <end position="272"/>
    </location>
</feature>
<feature type="transmembrane region" description="Helical" evidence="1">
    <location>
        <begin position="100"/>
        <end position="120"/>
    </location>
</feature>
<feature type="transmembrane region" description="Helical" evidence="1">
    <location>
        <begin position="126"/>
        <end position="143"/>
    </location>
</feature>
<feature type="transmembrane region" description="Helical" evidence="1">
    <location>
        <begin position="308"/>
        <end position="332"/>
    </location>
</feature>
<accession>A0A089LYT9</accession>
<keyword evidence="1" id="KW-0472">Membrane</keyword>
<gene>
    <name evidence="2" type="ORF">PSTEL_26160</name>
</gene>
<feature type="transmembrane region" description="Helical" evidence="1">
    <location>
        <begin position="31"/>
        <end position="56"/>
    </location>
</feature>
<feature type="transmembrane region" description="Helical" evidence="1">
    <location>
        <begin position="188"/>
        <end position="209"/>
    </location>
</feature>
<feature type="transmembrane region" description="Helical" evidence="1">
    <location>
        <begin position="278"/>
        <end position="296"/>
    </location>
</feature>
<feature type="transmembrane region" description="Helical" evidence="1">
    <location>
        <begin position="6"/>
        <end position="24"/>
    </location>
</feature>
<dbReference type="AlphaFoldDB" id="A0A089LYT9"/>
<keyword evidence="1" id="KW-1133">Transmembrane helix</keyword>
<dbReference type="KEGG" id="pste:PSTEL_26160"/>
<feature type="transmembrane region" description="Helical" evidence="1">
    <location>
        <begin position="430"/>
        <end position="447"/>
    </location>
</feature>
<proteinExistence type="predicted"/>
<evidence type="ECO:0000313" key="2">
    <source>
        <dbReference type="EMBL" id="AIQ66082.1"/>
    </source>
</evidence>
<feature type="transmembrane region" description="Helical" evidence="1">
    <location>
        <begin position="68"/>
        <end position="88"/>
    </location>
</feature>